<proteinExistence type="predicted"/>
<dbReference type="PROSITE" id="PS50853">
    <property type="entry name" value="FN3"/>
    <property type="match status" value="1"/>
</dbReference>
<dbReference type="InterPro" id="IPR036116">
    <property type="entry name" value="FN3_sf"/>
</dbReference>
<protein>
    <submittedName>
        <fullName evidence="3">Ig-like domain-containing protein</fullName>
    </submittedName>
</protein>
<dbReference type="SUPFAM" id="SSF49373">
    <property type="entry name" value="Invasin/intimin cell-adhesion fragments"/>
    <property type="match status" value="6"/>
</dbReference>
<dbReference type="InterPro" id="IPR003343">
    <property type="entry name" value="Big_2"/>
</dbReference>
<feature type="compositionally biased region" description="Polar residues" evidence="1">
    <location>
        <begin position="475"/>
        <end position="492"/>
    </location>
</feature>
<dbReference type="Gene3D" id="2.60.40.1120">
    <property type="entry name" value="Carboxypeptidase-like, regulatory domain"/>
    <property type="match status" value="1"/>
</dbReference>
<name>A0ABU9E3W3_9BACT</name>
<dbReference type="SUPFAM" id="SSF49265">
    <property type="entry name" value="Fibronectin type III"/>
    <property type="match status" value="1"/>
</dbReference>
<dbReference type="Gene3D" id="2.60.40.1080">
    <property type="match status" value="5"/>
</dbReference>
<feature type="compositionally biased region" description="Gly residues" evidence="1">
    <location>
        <begin position="443"/>
        <end position="467"/>
    </location>
</feature>
<dbReference type="InterPro" id="IPR013783">
    <property type="entry name" value="Ig-like_fold"/>
</dbReference>
<evidence type="ECO:0000313" key="3">
    <source>
        <dbReference type="EMBL" id="MEK9499421.1"/>
    </source>
</evidence>
<dbReference type="Gene3D" id="2.60.40.10">
    <property type="entry name" value="Immunoglobulins"/>
    <property type="match status" value="2"/>
</dbReference>
<feature type="region of interest" description="Disordered" evidence="1">
    <location>
        <begin position="443"/>
        <end position="511"/>
    </location>
</feature>
<evidence type="ECO:0000313" key="4">
    <source>
        <dbReference type="Proteomes" id="UP001484239"/>
    </source>
</evidence>
<dbReference type="Pfam" id="PF02368">
    <property type="entry name" value="Big_2"/>
    <property type="match status" value="4"/>
</dbReference>
<accession>A0ABU9E3W3</accession>
<dbReference type="InterPro" id="IPR008964">
    <property type="entry name" value="Invasin/intimin_cell_adhesion"/>
</dbReference>
<keyword evidence="4" id="KW-1185">Reference proteome</keyword>
<sequence length="1175" mass="121373">MLARVVSRCHETFQSTCSAPHRIATLLALTLLAATGCSDRSDPALYLEANGSIQIQPSVIRVADGTASEIQITLRDGEGRPVEELPAGAITEWSSFAPTVAGVEGGGLTGRIQGIRPGRTALRVSLGSLTATADVVVEAIPTQLIAQGPSVALGLAGEVSGQPARVQVQDRHGSPVEGATVRFEVLSGGGTVAHRTRRSDRFGFAETPWTLGTTLGLQTVEAEVIDGPTTQLFSYVNGDLATVTLSAVPGAESGTVGRQLPEMLEIRARDAQGRPVLGLGVEWFTTSGQLLPTSPVTDINGRARARWILGPKPGTQTASVRLSSPQLSAPGQALATDLTVTFQTEAEPAEAVRISALPDRLVLPLGNSARVNAAVLDALGNRLNGPYELDWWFEDAGIASVAAETSGDALVAGNRIGETRLFVNQGAMIDTVQVIVQSMSGGGNGGSGGAGGGGTGGGGTGGGGGGQENPVPASLTLNPSHLSLQVGQSGELQATHRDSQGGLLPTSDATWSSDDTDVASVDAFGRVTARAPGSTQVRISIGTLDAISTVFVSSAPQPDDGPPTQITDVEVVGTTETTADVRFTAGTDGTGNPAWHEIRYSPAPMGWGWGTATVHSSGSCASPIVPQAVGQVIQCRISNLSPGLAYDFRMVSWRPDPDGWIFSPLSNTARGTTLTSTQPGGNVQRIEVTPSSAALERGETVQLSATAFNASNQVVSGVSFAWRSTNTGVAEVSSGGRVTAVGEGSATIVAEAGGRSQSMFVSVSGAVDNSVQSITVQPSSTTLDEGEAQTLQAVARNGSGSIVSGVQFSWTSSDPSIASVNASGRVVGNSAGIATVRAQANGRTGTSTVTVEAVDGGGGIGLPALLTVSPASSTLSVGSSTNLVAQVFDVLGALVPGVALTWSSDNPSIASVSSVGRVTGVAPGSTTIRVSGGGLSASASVAVAATSSGAYWFREDWSYGSASELRAQSHLSESTIGGGQISLLSNAGGPGFSRAVRVQFNANAGGEPQVGVDITFPNADRDRPRELWVEFYARWSSNWTTDGPYSGNPDHKFVFLFDQSPTGSRRWESNIGVFGYAVGTYIGGSGSNERFNPGIEALWDGQWHRFRYHARMGSSGVWEVTIDGQTFRWPGSNTDFGSQYYFKHLALSRNLNRGTDRNMTLDFGPVQVFLTNPGW</sequence>
<gene>
    <name evidence="3" type="ORF">WI372_00325</name>
</gene>
<dbReference type="SMART" id="SM00635">
    <property type="entry name" value="BID_2"/>
    <property type="match status" value="4"/>
</dbReference>
<dbReference type="InterPro" id="IPR003961">
    <property type="entry name" value="FN3_dom"/>
</dbReference>
<dbReference type="Proteomes" id="UP001484239">
    <property type="component" value="Unassembled WGS sequence"/>
</dbReference>
<comment type="caution">
    <text evidence="3">The sequence shown here is derived from an EMBL/GenBank/DDBJ whole genome shotgun (WGS) entry which is preliminary data.</text>
</comment>
<evidence type="ECO:0000256" key="1">
    <source>
        <dbReference type="SAM" id="MobiDB-lite"/>
    </source>
</evidence>
<organism evidence="3 4">
    <name type="scientific">Gaopeijia maritima</name>
    <dbReference type="NCBI Taxonomy" id="3119007"/>
    <lineage>
        <taxon>Bacteria</taxon>
        <taxon>Pseudomonadati</taxon>
        <taxon>Gemmatimonadota</taxon>
        <taxon>Longimicrobiia</taxon>
        <taxon>Gaopeijiales</taxon>
        <taxon>Gaopeijiaceae</taxon>
        <taxon>Gaopeijia</taxon>
    </lineage>
</organism>
<evidence type="ECO:0000259" key="2">
    <source>
        <dbReference type="PROSITE" id="PS50853"/>
    </source>
</evidence>
<dbReference type="EMBL" id="JBBHLI010000001">
    <property type="protein sequence ID" value="MEK9499421.1"/>
    <property type="molecule type" value="Genomic_DNA"/>
</dbReference>
<reference evidence="3 4" key="1">
    <citation type="submission" date="2024-02" db="EMBL/GenBank/DDBJ databases">
        <title>A novel Gemmatimonadota bacterium.</title>
        <authorList>
            <person name="Du Z.-J."/>
            <person name="Ye Y.-Q."/>
        </authorList>
    </citation>
    <scope>NUCLEOTIDE SEQUENCE [LARGE SCALE GENOMIC DNA]</scope>
    <source>
        <strain evidence="3 4">DH-20</strain>
    </source>
</reference>
<feature type="domain" description="Fibronectin type-III" evidence="2">
    <location>
        <begin position="562"/>
        <end position="680"/>
    </location>
</feature>